<dbReference type="AlphaFoldDB" id="A0AAN8ZBB8"/>
<keyword evidence="4" id="KW-0653">Protein transport</keyword>
<gene>
    <name evidence="9" type="ORF">RJ641_036868</name>
</gene>
<evidence type="ECO:0000256" key="7">
    <source>
        <dbReference type="ARBA" id="ARBA00024203"/>
    </source>
</evidence>
<dbReference type="GO" id="GO:0015031">
    <property type="term" value="P:protein transport"/>
    <property type="evidence" value="ECO:0007669"/>
    <property type="project" value="UniProtKB-KW"/>
</dbReference>
<proteinExistence type="inferred from homology"/>
<dbReference type="Proteomes" id="UP001370490">
    <property type="component" value="Unassembled WGS sequence"/>
</dbReference>
<evidence type="ECO:0000256" key="8">
    <source>
        <dbReference type="SAM" id="Phobius"/>
    </source>
</evidence>
<name>A0AAN8ZBB8_9MAGN</name>
<dbReference type="PANTHER" id="PTHR15858">
    <property type="entry name" value="IMMEDIATE EARLY RESPONSE 3-INTERACTING PROTEIN 1"/>
    <property type="match status" value="1"/>
</dbReference>
<dbReference type="GO" id="GO:0006888">
    <property type="term" value="P:endoplasmic reticulum to Golgi vesicle-mediated transport"/>
    <property type="evidence" value="ECO:0007669"/>
    <property type="project" value="TreeGrafter"/>
</dbReference>
<dbReference type="GO" id="GO:0000139">
    <property type="term" value="C:Golgi membrane"/>
    <property type="evidence" value="ECO:0007669"/>
    <property type="project" value="TreeGrafter"/>
</dbReference>
<evidence type="ECO:0000256" key="1">
    <source>
        <dbReference type="ARBA" id="ARBA00004370"/>
    </source>
</evidence>
<organism evidence="9 10">
    <name type="scientific">Dillenia turbinata</name>
    <dbReference type="NCBI Taxonomy" id="194707"/>
    <lineage>
        <taxon>Eukaryota</taxon>
        <taxon>Viridiplantae</taxon>
        <taxon>Streptophyta</taxon>
        <taxon>Embryophyta</taxon>
        <taxon>Tracheophyta</taxon>
        <taxon>Spermatophyta</taxon>
        <taxon>Magnoliopsida</taxon>
        <taxon>eudicotyledons</taxon>
        <taxon>Gunneridae</taxon>
        <taxon>Pentapetalae</taxon>
        <taxon>Dilleniales</taxon>
        <taxon>Dilleniaceae</taxon>
        <taxon>Dillenia</taxon>
    </lineage>
</organism>
<evidence type="ECO:0000313" key="10">
    <source>
        <dbReference type="Proteomes" id="UP001370490"/>
    </source>
</evidence>
<dbReference type="EMBL" id="JBAMMX010000009">
    <property type="protein sequence ID" value="KAK6933974.1"/>
    <property type="molecule type" value="Genomic_DNA"/>
</dbReference>
<sequence length="189" mass="21366">MRILTLDVVCPINHHLHHQLGAQNPREAVHHLDLIQERIIKLRALKSLNRVLHPLRELKFSFGIDFSINRGPGLRLLLLGSQFWKISLLFATVRQNNSPFIGQFKDLFLVVQGMGLWTLLEGFLLLANAFAILNEDRFLAPRGWVLAELPGGRGNLKGQIIGLIYATQYLRVPLIILNTICIIVKLLSG</sequence>
<dbReference type="PANTHER" id="PTHR15858:SF0">
    <property type="entry name" value="IMMEDIATE EARLY RESPONSE 3-INTERACTING PROTEIN 1"/>
    <property type="match status" value="1"/>
</dbReference>
<evidence type="ECO:0000256" key="3">
    <source>
        <dbReference type="ARBA" id="ARBA00022692"/>
    </source>
</evidence>
<reference evidence="9 10" key="1">
    <citation type="submission" date="2023-12" db="EMBL/GenBank/DDBJ databases">
        <title>A high-quality genome assembly for Dillenia turbinata (Dilleniales).</title>
        <authorList>
            <person name="Chanderbali A."/>
        </authorList>
    </citation>
    <scope>NUCLEOTIDE SEQUENCE [LARGE SCALE GENOMIC DNA]</scope>
    <source>
        <strain evidence="9">LSX21</strain>
        <tissue evidence="9">Leaf</tissue>
    </source>
</reference>
<keyword evidence="2" id="KW-0813">Transport</keyword>
<keyword evidence="10" id="KW-1185">Reference proteome</keyword>
<dbReference type="GO" id="GO:0005789">
    <property type="term" value="C:endoplasmic reticulum membrane"/>
    <property type="evidence" value="ECO:0007669"/>
    <property type="project" value="TreeGrafter"/>
</dbReference>
<comment type="caution">
    <text evidence="9">The sequence shown here is derived from an EMBL/GenBank/DDBJ whole genome shotgun (WGS) entry which is preliminary data.</text>
</comment>
<dbReference type="GO" id="GO:0030134">
    <property type="term" value="C:COPII-coated ER to Golgi transport vesicle"/>
    <property type="evidence" value="ECO:0007669"/>
    <property type="project" value="TreeGrafter"/>
</dbReference>
<accession>A0AAN8ZBB8</accession>
<evidence type="ECO:0000256" key="6">
    <source>
        <dbReference type="ARBA" id="ARBA00023136"/>
    </source>
</evidence>
<dbReference type="InterPro" id="IPR013880">
    <property type="entry name" value="Yos1"/>
</dbReference>
<evidence type="ECO:0000256" key="4">
    <source>
        <dbReference type="ARBA" id="ARBA00022927"/>
    </source>
</evidence>
<evidence type="ECO:0000256" key="5">
    <source>
        <dbReference type="ARBA" id="ARBA00022989"/>
    </source>
</evidence>
<comment type="subcellular location">
    <subcellularLocation>
        <location evidence="1">Membrane</location>
    </subcellularLocation>
</comment>
<dbReference type="Pfam" id="PF08571">
    <property type="entry name" value="Yos1"/>
    <property type="match status" value="1"/>
</dbReference>
<keyword evidence="5 8" id="KW-1133">Transmembrane helix</keyword>
<keyword evidence="3 8" id="KW-0812">Transmembrane</keyword>
<keyword evidence="6 8" id="KW-0472">Membrane</keyword>
<evidence type="ECO:0000256" key="2">
    <source>
        <dbReference type="ARBA" id="ARBA00022448"/>
    </source>
</evidence>
<feature type="transmembrane region" description="Helical" evidence="8">
    <location>
        <begin position="114"/>
        <end position="133"/>
    </location>
</feature>
<evidence type="ECO:0000313" key="9">
    <source>
        <dbReference type="EMBL" id="KAK6933974.1"/>
    </source>
</evidence>
<comment type="similarity">
    <text evidence="7">Belongs to the YOS1 family.</text>
</comment>
<protein>
    <submittedName>
        <fullName evidence="9">Yos1-like</fullName>
    </submittedName>
</protein>